<comment type="caution">
    <text evidence="1">The sequence shown here is derived from an EMBL/GenBank/DDBJ whole genome shotgun (WGS) entry which is preliminary data.</text>
</comment>
<dbReference type="AlphaFoldDB" id="A0A8J2P8T9"/>
<gene>
    <name evidence="1" type="ORF">AFUS01_LOCUS29526</name>
</gene>
<protein>
    <submittedName>
        <fullName evidence="1">Uncharacterized protein</fullName>
    </submittedName>
</protein>
<feature type="non-terminal residue" evidence="1">
    <location>
        <position position="102"/>
    </location>
</feature>
<sequence length="102" mass="11297">MELLYEMRYPGTDGSHVPKRISPDRKATCAVSLKNLIAFTSHADLTKRTKLTNSLAVDTSGTHVYVADLNTPWDCYLVKNSSVEVSNLNWSIKGQLLVATEV</sequence>
<accession>A0A8J2P8T9</accession>
<name>A0A8J2P8T9_9HEXA</name>
<organism evidence="1 2">
    <name type="scientific">Allacma fusca</name>
    <dbReference type="NCBI Taxonomy" id="39272"/>
    <lineage>
        <taxon>Eukaryota</taxon>
        <taxon>Metazoa</taxon>
        <taxon>Ecdysozoa</taxon>
        <taxon>Arthropoda</taxon>
        <taxon>Hexapoda</taxon>
        <taxon>Collembola</taxon>
        <taxon>Symphypleona</taxon>
        <taxon>Sminthuridae</taxon>
        <taxon>Allacma</taxon>
    </lineage>
</organism>
<reference evidence="1" key="1">
    <citation type="submission" date="2021-06" db="EMBL/GenBank/DDBJ databases">
        <authorList>
            <person name="Hodson N. C."/>
            <person name="Mongue J. A."/>
            <person name="Jaron S. K."/>
        </authorList>
    </citation>
    <scope>NUCLEOTIDE SEQUENCE</scope>
</reference>
<evidence type="ECO:0000313" key="2">
    <source>
        <dbReference type="Proteomes" id="UP000708208"/>
    </source>
</evidence>
<proteinExistence type="predicted"/>
<dbReference type="Proteomes" id="UP000708208">
    <property type="component" value="Unassembled WGS sequence"/>
</dbReference>
<keyword evidence="2" id="KW-1185">Reference proteome</keyword>
<dbReference type="EMBL" id="CAJVCH010437896">
    <property type="protein sequence ID" value="CAG7819056.1"/>
    <property type="molecule type" value="Genomic_DNA"/>
</dbReference>
<evidence type="ECO:0000313" key="1">
    <source>
        <dbReference type="EMBL" id="CAG7819056.1"/>
    </source>
</evidence>
<dbReference type="OrthoDB" id="10018574at2759"/>